<name>A0A131ZX78_SARSC</name>
<evidence type="ECO:0000256" key="4">
    <source>
        <dbReference type="SAM" id="MobiDB-lite"/>
    </source>
</evidence>
<sequence>MNKLLEFNLLWRYSSLSLLNVSNGHNLTKYNCFQSRYLAIDQSKSNLDSNQIVLPEPPKRSSNVFALFIKDCFKRLPADMPVKEKFSIAGKEWRQMSDEDKEPYLKLGSEEFIKYKTAMNEYLKSLSASEMDQYKKNKKNAVKNRNRQRIKSKLRELKYPKRNLSSYIFFVRSKLKEKYPDGHYPAVKSTEHIEFAKKCAENWRKMTAEEREPFEKQSEEDKKRYFEELEQWKLDLAKPENEDKFRQLERLSRKMEVANLTAEKAKLHAERQRKVAAKIIKKHMLKKSKASKKLAKTKAKTKSVKSKKD</sequence>
<dbReference type="GO" id="GO:0005634">
    <property type="term" value="C:nucleus"/>
    <property type="evidence" value="ECO:0007669"/>
    <property type="project" value="UniProtKB-UniRule"/>
</dbReference>
<dbReference type="InterPro" id="IPR050342">
    <property type="entry name" value="HMGB"/>
</dbReference>
<dbReference type="InterPro" id="IPR036910">
    <property type="entry name" value="HMG_box_dom_sf"/>
</dbReference>
<evidence type="ECO:0000313" key="10">
    <source>
        <dbReference type="Proteomes" id="UP000616769"/>
    </source>
</evidence>
<feature type="domain" description="HMG box" evidence="5">
    <location>
        <begin position="160"/>
        <end position="233"/>
    </location>
</feature>
<evidence type="ECO:0000313" key="6">
    <source>
        <dbReference type="EMBL" id="KAF7490743.1"/>
    </source>
</evidence>
<feature type="region of interest" description="Disordered" evidence="4">
    <location>
        <begin position="284"/>
        <end position="309"/>
    </location>
</feature>
<feature type="DNA-binding region" description="HMG box" evidence="2">
    <location>
        <begin position="160"/>
        <end position="233"/>
    </location>
</feature>
<dbReference type="AlphaFoldDB" id="A0A131ZX78"/>
<dbReference type="GO" id="GO:0003677">
    <property type="term" value="F:DNA binding"/>
    <property type="evidence" value="ECO:0007669"/>
    <property type="project" value="UniProtKB-UniRule"/>
</dbReference>
<dbReference type="VEuPathDB" id="VectorBase:SSCA008573"/>
<dbReference type="GO" id="GO:0006357">
    <property type="term" value="P:regulation of transcription by RNA polymerase II"/>
    <property type="evidence" value="ECO:0007669"/>
    <property type="project" value="TreeGrafter"/>
</dbReference>
<evidence type="ECO:0000259" key="5">
    <source>
        <dbReference type="PROSITE" id="PS50118"/>
    </source>
</evidence>
<evidence type="ECO:0000256" key="1">
    <source>
        <dbReference type="ARBA" id="ARBA00023125"/>
    </source>
</evidence>
<gene>
    <name evidence="7" type="ORF">QR98_0017110</name>
    <name evidence="6" type="ORF">SSS_2902</name>
</gene>
<dbReference type="SMART" id="SM00398">
    <property type="entry name" value="HMG"/>
    <property type="match status" value="2"/>
</dbReference>
<proteinExistence type="predicted"/>
<dbReference type="PANTHER" id="PTHR48112">
    <property type="entry name" value="HIGH MOBILITY GROUP PROTEIN DSP1"/>
    <property type="match status" value="1"/>
</dbReference>
<protein>
    <submittedName>
        <fullName evidence="7 8">High mobility group protein-like protein</fullName>
    </submittedName>
</protein>
<evidence type="ECO:0000256" key="3">
    <source>
        <dbReference type="SAM" id="Coils"/>
    </source>
</evidence>
<evidence type="ECO:0000313" key="9">
    <source>
        <dbReference type="Proteomes" id="UP000070412"/>
    </source>
</evidence>
<dbReference type="EMBL" id="WVUK01000062">
    <property type="protein sequence ID" value="KAF7490743.1"/>
    <property type="molecule type" value="Genomic_DNA"/>
</dbReference>
<reference evidence="9" key="2">
    <citation type="journal article" date="2020" name="PLoS Negl. Trop. Dis.">
        <title>High-quality nuclear genome for Sarcoptes scabiei-A critical resource for a neglected parasite.</title>
        <authorList>
            <person name="Korhonen P.K."/>
            <person name="Gasser R.B."/>
            <person name="Ma G."/>
            <person name="Wang T."/>
            <person name="Stroehlein A.J."/>
            <person name="Young N.D."/>
            <person name="Ang C.S."/>
            <person name="Fernando D.D."/>
            <person name="Lu H.C."/>
            <person name="Taylor S."/>
            <person name="Reynolds S.L."/>
            <person name="Mofiz E."/>
            <person name="Najaraj S.H."/>
            <person name="Gowda H."/>
            <person name="Madugundu A."/>
            <person name="Renuse S."/>
            <person name="Holt D."/>
            <person name="Pandey A."/>
            <person name="Papenfuss A.T."/>
            <person name="Fischer K."/>
        </authorList>
    </citation>
    <scope>NUCLEOTIDE SEQUENCE [LARGE SCALE GENOMIC DNA]</scope>
</reference>
<dbReference type="OrthoDB" id="6505945at2759"/>
<dbReference type="EMBL" id="JXLN01004507">
    <property type="protein sequence ID" value="KPM03281.1"/>
    <property type="molecule type" value="Genomic_DNA"/>
</dbReference>
<reference evidence="6" key="3">
    <citation type="submission" date="2020-01" db="EMBL/GenBank/DDBJ databases">
        <authorList>
            <person name="Korhonen P.K.K."/>
            <person name="Guangxu M.G."/>
            <person name="Wang T.W."/>
            <person name="Stroehlein A.J.S."/>
            <person name="Young N.D."/>
            <person name="Ang C.-S.A."/>
            <person name="Fernando D.W.F."/>
            <person name="Lu H.L."/>
            <person name="Taylor S.T."/>
            <person name="Ehtesham M.E.M."/>
            <person name="Najaraj S.H.N."/>
            <person name="Harsha G.H.G."/>
            <person name="Madugundu A.M."/>
            <person name="Renuse S.R."/>
            <person name="Holt D.H."/>
            <person name="Pandey A.P."/>
            <person name="Papenfuss A.P."/>
            <person name="Gasser R.B.G."/>
            <person name="Fischer K.F."/>
        </authorList>
    </citation>
    <scope>NUCLEOTIDE SEQUENCE</scope>
    <source>
        <strain evidence="6">SSS_KF_BRIS2020</strain>
    </source>
</reference>
<dbReference type="Gene3D" id="1.10.30.10">
    <property type="entry name" value="High mobility group box domain"/>
    <property type="match status" value="2"/>
</dbReference>
<keyword evidence="2" id="KW-0539">Nucleus</keyword>
<accession>A0A131ZX78</accession>
<reference evidence="7 10" key="1">
    <citation type="journal article" date="2015" name="Parasit. Vectors">
        <title>Draft genome of the scabies mite.</title>
        <authorList>
            <person name="Rider S.D.Jr."/>
            <person name="Morgan M.S."/>
            <person name="Arlian L.G."/>
        </authorList>
    </citation>
    <scope>NUCLEOTIDE SEQUENCE [LARGE SCALE GENOMIC DNA]</scope>
    <source>
        <strain evidence="7">Arlian Lab</strain>
    </source>
</reference>
<evidence type="ECO:0000313" key="7">
    <source>
        <dbReference type="EMBL" id="KPM03281.1"/>
    </source>
</evidence>
<organism evidence="7 10">
    <name type="scientific">Sarcoptes scabiei</name>
    <name type="common">Itch mite</name>
    <name type="synonym">Acarus scabiei</name>
    <dbReference type="NCBI Taxonomy" id="52283"/>
    <lineage>
        <taxon>Eukaryota</taxon>
        <taxon>Metazoa</taxon>
        <taxon>Ecdysozoa</taxon>
        <taxon>Arthropoda</taxon>
        <taxon>Chelicerata</taxon>
        <taxon>Arachnida</taxon>
        <taxon>Acari</taxon>
        <taxon>Acariformes</taxon>
        <taxon>Sarcoptiformes</taxon>
        <taxon>Astigmata</taxon>
        <taxon>Psoroptidia</taxon>
        <taxon>Sarcoptoidea</taxon>
        <taxon>Sarcoptidae</taxon>
        <taxon>Sarcoptinae</taxon>
        <taxon>Sarcoptes</taxon>
    </lineage>
</organism>
<keyword evidence="3" id="KW-0175">Coiled coil</keyword>
<dbReference type="Pfam" id="PF09011">
    <property type="entry name" value="HMG_box_2"/>
    <property type="match status" value="1"/>
</dbReference>
<dbReference type="InterPro" id="IPR009071">
    <property type="entry name" value="HMG_box_dom"/>
</dbReference>
<reference evidence="8" key="4">
    <citation type="submission" date="2022-06" db="UniProtKB">
        <authorList>
            <consortium name="EnsemblMetazoa"/>
        </authorList>
    </citation>
    <scope>IDENTIFICATION</scope>
</reference>
<dbReference type="Pfam" id="PF00505">
    <property type="entry name" value="HMG_box"/>
    <property type="match status" value="1"/>
</dbReference>
<evidence type="ECO:0000256" key="2">
    <source>
        <dbReference type="PROSITE-ProRule" id="PRU00267"/>
    </source>
</evidence>
<evidence type="ECO:0000313" key="8">
    <source>
        <dbReference type="EnsemblMetazoa" id="KAF7490743.1"/>
    </source>
</evidence>
<dbReference type="PANTHER" id="PTHR48112:SF22">
    <property type="entry name" value="MITOCHONDRIAL TRANSCRIPTION FACTOR A, ISOFORM B"/>
    <property type="match status" value="1"/>
</dbReference>
<dbReference type="PROSITE" id="PS50118">
    <property type="entry name" value="HMG_BOX_2"/>
    <property type="match status" value="2"/>
</dbReference>
<dbReference type="Proteomes" id="UP000616769">
    <property type="component" value="Unassembled WGS sequence"/>
</dbReference>
<keyword evidence="9" id="KW-1185">Reference proteome</keyword>
<feature type="domain" description="HMG box" evidence="5">
    <location>
        <begin position="58"/>
        <end position="123"/>
    </location>
</feature>
<dbReference type="SUPFAM" id="SSF47095">
    <property type="entry name" value="HMG-box"/>
    <property type="match status" value="2"/>
</dbReference>
<feature type="coiled-coil region" evidence="3">
    <location>
        <begin position="215"/>
        <end position="268"/>
    </location>
</feature>
<dbReference type="EnsemblMetazoa" id="SSS_2902s_mrna">
    <property type="protein sequence ID" value="KAF7490743.1"/>
    <property type="gene ID" value="SSS_2902"/>
</dbReference>
<keyword evidence="1 2" id="KW-0238">DNA-binding</keyword>
<dbReference type="Proteomes" id="UP000070412">
    <property type="component" value="Unassembled WGS sequence"/>
</dbReference>
<feature type="DNA-binding region" description="HMG box" evidence="2">
    <location>
        <begin position="58"/>
        <end position="123"/>
    </location>
</feature>